<feature type="compositionally biased region" description="Low complexity" evidence="1">
    <location>
        <begin position="109"/>
        <end position="118"/>
    </location>
</feature>
<protein>
    <submittedName>
        <fullName evidence="2">Uncharacterized protein</fullName>
    </submittedName>
</protein>
<feature type="region of interest" description="Disordered" evidence="1">
    <location>
        <begin position="109"/>
        <end position="158"/>
    </location>
</feature>
<gene>
    <name evidence="2" type="ORF">THAOC_05562</name>
</gene>
<feature type="compositionally biased region" description="Basic and acidic residues" evidence="1">
    <location>
        <begin position="18"/>
        <end position="28"/>
    </location>
</feature>
<evidence type="ECO:0000256" key="1">
    <source>
        <dbReference type="SAM" id="MobiDB-lite"/>
    </source>
</evidence>
<feature type="compositionally biased region" description="Basic residues" evidence="1">
    <location>
        <begin position="136"/>
        <end position="148"/>
    </location>
</feature>
<proteinExistence type="predicted"/>
<reference evidence="2 3" key="1">
    <citation type="journal article" date="2012" name="Genome Biol.">
        <title>Genome and low-iron response of an oceanic diatom adapted to chronic iron limitation.</title>
        <authorList>
            <person name="Lommer M."/>
            <person name="Specht M."/>
            <person name="Roy A.S."/>
            <person name="Kraemer L."/>
            <person name="Andreson R."/>
            <person name="Gutowska M.A."/>
            <person name="Wolf J."/>
            <person name="Bergner S.V."/>
            <person name="Schilhabel M.B."/>
            <person name="Klostermeier U.C."/>
            <person name="Beiko R.G."/>
            <person name="Rosenstiel P."/>
            <person name="Hippler M."/>
            <person name="Laroche J."/>
        </authorList>
    </citation>
    <scope>NUCLEOTIDE SEQUENCE [LARGE SCALE GENOMIC DNA]</scope>
    <source>
        <strain evidence="2 3">CCMP1005</strain>
    </source>
</reference>
<feature type="compositionally biased region" description="Basic and acidic residues" evidence="1">
    <location>
        <begin position="53"/>
        <end position="62"/>
    </location>
</feature>
<feature type="region of interest" description="Disordered" evidence="1">
    <location>
        <begin position="411"/>
        <end position="467"/>
    </location>
</feature>
<feature type="compositionally biased region" description="Basic and acidic residues" evidence="1">
    <location>
        <begin position="456"/>
        <end position="467"/>
    </location>
</feature>
<feature type="compositionally biased region" description="Low complexity" evidence="1">
    <location>
        <begin position="280"/>
        <end position="292"/>
    </location>
</feature>
<name>K0TGS6_THAOC</name>
<dbReference type="EMBL" id="AGNL01005198">
    <property type="protein sequence ID" value="EJK72861.1"/>
    <property type="molecule type" value="Genomic_DNA"/>
</dbReference>
<keyword evidence="3" id="KW-1185">Reference proteome</keyword>
<dbReference type="eggNOG" id="ENOG502T1M2">
    <property type="taxonomic scope" value="Eukaryota"/>
</dbReference>
<evidence type="ECO:0000313" key="2">
    <source>
        <dbReference type="EMBL" id="EJK72861.1"/>
    </source>
</evidence>
<sequence>MYGTYGACARGIGGRRRPPGERVDDESHASTGGEASHGKLKAVSPLAPRRTKKGVDSEEKNYLRPGAPLGVSTVVEGRRIRSSLLPLALGGFGIENKAVVDVDGRRRASQQAQAASGEAKARGGNLARPNDSRFYRLPRKTQTHRKQRTERSRRAARTRVGISRADAVHEELASPALAVEPRQARAIRAAQAVGLGGRAAVEPARRDVDRARQARRLAGEVGPGPGGGHGLLHRRVQSTATGIRHEGRHELRREGRCGREPQLAVRRDGLARGVARVPPAAAPAAGHPPAARHAPEHAPRGRAGGAPLPPGGLAAIPLLCAAASESKSAYLARLQMTRAENGWWAKQEPLCLDSGNLLSLPERSVIFGASQVEKLSLVLGDVLGDDGAVVNARVLQALLWPLRRHLPDAPVRREADQRAARAGAPRGDRADGARDREPLRGSPGHIDTGRGSMPAARHDDVRLRGERGRARRRAGWEPLLRRRGIERLVVLGRRHALAELLRFVLGHDERVVLWSD</sequence>
<feature type="region of interest" description="Disordered" evidence="1">
    <location>
        <begin position="1"/>
        <end position="66"/>
    </location>
</feature>
<feature type="compositionally biased region" description="Low complexity" evidence="1">
    <location>
        <begin position="1"/>
        <end position="10"/>
    </location>
</feature>
<feature type="compositionally biased region" description="Basic and acidic residues" evidence="1">
    <location>
        <begin position="426"/>
        <end position="439"/>
    </location>
</feature>
<evidence type="ECO:0000313" key="3">
    <source>
        <dbReference type="Proteomes" id="UP000266841"/>
    </source>
</evidence>
<organism evidence="2 3">
    <name type="scientific">Thalassiosira oceanica</name>
    <name type="common">Marine diatom</name>
    <dbReference type="NCBI Taxonomy" id="159749"/>
    <lineage>
        <taxon>Eukaryota</taxon>
        <taxon>Sar</taxon>
        <taxon>Stramenopiles</taxon>
        <taxon>Ochrophyta</taxon>
        <taxon>Bacillariophyta</taxon>
        <taxon>Coscinodiscophyceae</taxon>
        <taxon>Thalassiosirophycidae</taxon>
        <taxon>Thalassiosirales</taxon>
        <taxon>Thalassiosiraceae</taxon>
        <taxon>Thalassiosira</taxon>
    </lineage>
</organism>
<feature type="region of interest" description="Disordered" evidence="1">
    <location>
        <begin position="280"/>
        <end position="308"/>
    </location>
</feature>
<comment type="caution">
    <text evidence="2">The sequence shown here is derived from an EMBL/GenBank/DDBJ whole genome shotgun (WGS) entry which is preliminary data.</text>
</comment>
<dbReference type="Proteomes" id="UP000266841">
    <property type="component" value="Unassembled WGS sequence"/>
</dbReference>
<dbReference type="AlphaFoldDB" id="K0TGS6"/>
<accession>K0TGS6</accession>